<dbReference type="Gene3D" id="2.70.70.10">
    <property type="entry name" value="Glucose Permease (Domain IIA)"/>
    <property type="match status" value="1"/>
</dbReference>
<dbReference type="InterPro" id="IPR016047">
    <property type="entry name" value="M23ase_b-sheet_dom"/>
</dbReference>
<dbReference type="Pfam" id="PF01551">
    <property type="entry name" value="Peptidase_M23"/>
    <property type="match status" value="1"/>
</dbReference>
<feature type="transmembrane region" description="Helical" evidence="1">
    <location>
        <begin position="7"/>
        <end position="26"/>
    </location>
</feature>
<dbReference type="PANTHER" id="PTHR21666:SF270">
    <property type="entry name" value="MUREIN HYDROLASE ACTIVATOR ENVC"/>
    <property type="match status" value="1"/>
</dbReference>
<name>A0A2W4QU25_9GAMM</name>
<evidence type="ECO:0000313" key="4">
    <source>
        <dbReference type="Proteomes" id="UP000249396"/>
    </source>
</evidence>
<feature type="domain" description="M23ase beta-sheet core" evidence="2">
    <location>
        <begin position="121"/>
        <end position="245"/>
    </location>
</feature>
<dbReference type="InterPro" id="IPR050570">
    <property type="entry name" value="Cell_wall_metabolism_enzyme"/>
</dbReference>
<dbReference type="EMBL" id="QJPH01000387">
    <property type="protein sequence ID" value="PZN75372.1"/>
    <property type="molecule type" value="Genomic_DNA"/>
</dbReference>
<dbReference type="InterPro" id="IPR011055">
    <property type="entry name" value="Dup_hybrid_motif"/>
</dbReference>
<dbReference type="GO" id="GO:0004222">
    <property type="term" value="F:metalloendopeptidase activity"/>
    <property type="evidence" value="ECO:0007669"/>
    <property type="project" value="TreeGrafter"/>
</dbReference>
<keyword evidence="1" id="KW-0472">Membrane</keyword>
<evidence type="ECO:0000256" key="1">
    <source>
        <dbReference type="SAM" id="Phobius"/>
    </source>
</evidence>
<evidence type="ECO:0000259" key="2">
    <source>
        <dbReference type="Pfam" id="PF01551"/>
    </source>
</evidence>
<dbReference type="SUPFAM" id="SSF51261">
    <property type="entry name" value="Duplicated hybrid motif"/>
    <property type="match status" value="1"/>
</dbReference>
<accession>A0A2W4QU25</accession>
<gene>
    <name evidence="3" type="ORF">DM484_18945</name>
</gene>
<evidence type="ECO:0000313" key="3">
    <source>
        <dbReference type="EMBL" id="PZN75372.1"/>
    </source>
</evidence>
<dbReference type="PANTHER" id="PTHR21666">
    <property type="entry name" value="PEPTIDASE-RELATED"/>
    <property type="match status" value="1"/>
</dbReference>
<keyword evidence="1" id="KW-1133">Transmembrane helix</keyword>
<reference evidence="3 4" key="1">
    <citation type="journal article" date="2018" name="Aquat. Microb. Ecol.">
        <title>Gammaproteobacterial methanotrophs dominate.</title>
        <authorList>
            <person name="Rissanen A.J."/>
            <person name="Saarenheimo J."/>
            <person name="Tiirola M."/>
            <person name="Peura S."/>
            <person name="Aalto S.L."/>
            <person name="Karvinen A."/>
            <person name="Nykanen H."/>
        </authorList>
    </citation>
    <scope>NUCLEOTIDE SEQUENCE [LARGE SCALE GENOMIC DNA]</scope>
    <source>
        <strain evidence="3">AMbin10</strain>
    </source>
</reference>
<proteinExistence type="predicted"/>
<comment type="caution">
    <text evidence="3">The sequence shown here is derived from an EMBL/GenBank/DDBJ whole genome shotgun (WGS) entry which is preliminary data.</text>
</comment>
<organism evidence="3 4">
    <name type="scientific">Candidatus Methylumidiphilus alinenensis</name>
    <dbReference type="NCBI Taxonomy" id="2202197"/>
    <lineage>
        <taxon>Bacteria</taxon>
        <taxon>Pseudomonadati</taxon>
        <taxon>Pseudomonadota</taxon>
        <taxon>Gammaproteobacteria</taxon>
        <taxon>Methylococcales</taxon>
        <taxon>Candidatus Methylumidiphilus</taxon>
    </lineage>
</organism>
<keyword evidence="1" id="KW-0812">Transmembrane</keyword>
<sequence length="249" mass="27449">MNRAIRIIYKITILFFIMVISNWAIANQEPKENIVKSDFKIIFPIKGVRKDFTGYTKNTAPNAPGVYIIAKESDWYYEWPTPTPSFSYNKYKGEAKVNQNQEPGYYACRSTLLLPTGCGRPHQGVDIYAHYGTPIIAPESGNIVSYSGKDVFAPAGTESKNGGSGRLITLIGDSGYTYIFMHTMGFSEAIAKLARASKDFGNIEKKETLVPVNAGDIIGYVGRTGGIINPHLHFQILINGTAVDPNLLL</sequence>
<protein>
    <recommendedName>
        <fullName evidence="2">M23ase beta-sheet core domain-containing protein</fullName>
    </recommendedName>
</protein>
<dbReference type="AlphaFoldDB" id="A0A2W4QU25"/>
<dbReference type="Proteomes" id="UP000249396">
    <property type="component" value="Unassembled WGS sequence"/>
</dbReference>
<dbReference type="CDD" id="cd12797">
    <property type="entry name" value="M23_peptidase"/>
    <property type="match status" value="1"/>
</dbReference>